<accession>A0A4R4J3U9</accession>
<protein>
    <recommendedName>
        <fullName evidence="1">Peptidase S8/S53 domain-containing protein</fullName>
    </recommendedName>
</protein>
<gene>
    <name evidence="2" type="ORF">C5467_20055</name>
</gene>
<dbReference type="EMBL" id="PUJY01000049">
    <property type="protein sequence ID" value="TDB47832.1"/>
    <property type="molecule type" value="Genomic_DNA"/>
</dbReference>
<sequence length="752" mass="82849">MADNSRTPLLNPIISLLKEPVPSTVTGGGKNRASIVRFRLAQQRKKLVNDLASIKKDSRLIVSHAGKAHFVVRMFDDSNAPSWTPDDLFSAGTLSRIVAPSYDGYLVEMPLSSIDSLMAKISKAKTIGEEVDISRVESVSVFDKEDTLRKKAINELFNDGEGNNSRQFNLWLLPFYDIKSRESVINSLLSLYGDGVMKSGFSEFDIKKGNDDAITIASSGKTLSPSLLNAIKKYKREGHASFSIIVENELDMIKVISSGAVYRVEPISHVRANETPPGNGVEPTPQSLKNKDLPTVVIVDGGCSATSYLPLNILSVKPLVSDYDADMAHGNQVTSLVCHGYAWNNNLSLPEVECNFISVQAINKVGVVRQPTTDQLINYLRGVAEETKGASNVWNLSFNESQPTMTSSEISYLGHEIGKIAREYNILPVISIGNVSEKNSSRLCPPADCEAALTISGRVANGQGKPHSLCPLSLKGPAPAGMKKPELSWFSNLRMIGGVSKTGTSYSAPLISSVAAHTFKNLKNPTPDLVRALLINKSGNLEHDTHLGWGTPWNDDTLPWLCQPGTVTLTWISRLKAGYAYYWNDIPLPPEMLVNGLLAGNISLTAILRPVVSEMAGENYFATRLECALQAIDKNDDNLKVKNLLGTMRESKEKENASRKDLAKWSPVRHHAKEFSRTNIDNHSLRLYARIYARDLYQFDMESHRELDEQEVSFVLTFRSNDENSGIYNSMTQRLGAYVESAVINQSIEVNL</sequence>
<dbReference type="GO" id="GO:0006508">
    <property type="term" value="P:proteolysis"/>
    <property type="evidence" value="ECO:0007669"/>
    <property type="project" value="InterPro"/>
</dbReference>
<dbReference type="AlphaFoldDB" id="A0A4R4J3U9"/>
<dbReference type="RefSeq" id="WP_132355887.1">
    <property type="nucleotide sequence ID" value="NZ_CAWOJO010000049.1"/>
</dbReference>
<dbReference type="Proteomes" id="UP000295598">
    <property type="component" value="Unassembled WGS sequence"/>
</dbReference>
<dbReference type="InterPro" id="IPR000209">
    <property type="entry name" value="Peptidase_S8/S53_dom"/>
</dbReference>
<proteinExistence type="predicted"/>
<dbReference type="InterPro" id="IPR036852">
    <property type="entry name" value="Peptidase_S8/S53_dom_sf"/>
</dbReference>
<dbReference type="Pfam" id="PF00082">
    <property type="entry name" value="Peptidase_S8"/>
    <property type="match status" value="1"/>
</dbReference>
<name>A0A4R4J3U9_9GAMM</name>
<dbReference type="GO" id="GO:0004252">
    <property type="term" value="F:serine-type endopeptidase activity"/>
    <property type="evidence" value="ECO:0007669"/>
    <property type="project" value="InterPro"/>
</dbReference>
<organism evidence="2 3">
    <name type="scientific">Photorhabdus khanii subsp. guanajuatensis</name>
    <dbReference type="NCBI Taxonomy" id="2100166"/>
    <lineage>
        <taxon>Bacteria</taxon>
        <taxon>Pseudomonadati</taxon>
        <taxon>Pseudomonadota</taxon>
        <taxon>Gammaproteobacteria</taxon>
        <taxon>Enterobacterales</taxon>
        <taxon>Morganellaceae</taxon>
        <taxon>Photorhabdus</taxon>
    </lineage>
</organism>
<evidence type="ECO:0000259" key="1">
    <source>
        <dbReference type="Pfam" id="PF00082"/>
    </source>
</evidence>
<evidence type="ECO:0000313" key="2">
    <source>
        <dbReference type="EMBL" id="TDB47832.1"/>
    </source>
</evidence>
<dbReference type="Gene3D" id="3.40.50.200">
    <property type="entry name" value="Peptidase S8/S53 domain"/>
    <property type="match status" value="1"/>
</dbReference>
<comment type="caution">
    <text evidence="2">The sequence shown here is derived from an EMBL/GenBank/DDBJ whole genome shotgun (WGS) entry which is preliminary data.</text>
</comment>
<dbReference type="SUPFAM" id="SSF52743">
    <property type="entry name" value="Subtilisin-like"/>
    <property type="match status" value="1"/>
</dbReference>
<feature type="domain" description="Peptidase S8/S53" evidence="1">
    <location>
        <begin position="322"/>
        <end position="550"/>
    </location>
</feature>
<reference evidence="2 3" key="1">
    <citation type="journal article" date="2019" name="Int. J. Syst. Evol. Microbiol.">
        <title>Photorhabdus khanii subsp. guanajuatensis subsp. nov., isolated from Heterorhabditis atacamensis, and Photorhabdus luminescens subsp. mexicana subsp. nov., isolated from Heterorhabditis mexicana entomopathogenic nematodes.</title>
        <authorList>
            <person name="Machado R.A.R."/>
            <person name="Bruno P."/>
            <person name="Arce C.C.M."/>
            <person name="Liechti N."/>
            <person name="Kohler A."/>
            <person name="Bernal J."/>
            <person name="Bruggmann R."/>
            <person name="Turlings T.C.J."/>
        </authorList>
    </citation>
    <scope>NUCLEOTIDE SEQUENCE [LARGE SCALE GENOMIC DNA]</scope>
    <source>
        <strain evidence="2 3">MEX20-17</strain>
    </source>
</reference>
<evidence type="ECO:0000313" key="3">
    <source>
        <dbReference type="Proteomes" id="UP000295598"/>
    </source>
</evidence>